<feature type="region of interest" description="Disordered" evidence="9">
    <location>
        <begin position="270"/>
        <end position="316"/>
    </location>
</feature>
<dbReference type="CDD" id="cd02907">
    <property type="entry name" value="Macro_Af1521_BAL-like"/>
    <property type="match status" value="1"/>
</dbReference>
<dbReference type="EC" id="2.4.2.-" evidence="8"/>
<dbReference type="PROSITE" id="PS51154">
    <property type="entry name" value="MACRO"/>
    <property type="match status" value="3"/>
</dbReference>
<evidence type="ECO:0000259" key="11">
    <source>
        <dbReference type="PROSITE" id="PS51059"/>
    </source>
</evidence>
<evidence type="ECO:0000256" key="1">
    <source>
        <dbReference type="ARBA" id="ARBA00004123"/>
    </source>
</evidence>
<dbReference type="Pfam" id="PF23222">
    <property type="entry name" value="RRM_PARP14_1"/>
    <property type="match status" value="1"/>
</dbReference>
<dbReference type="GO" id="GO:0003950">
    <property type="term" value="F:NAD+ poly-ADP-ribosyltransferase activity"/>
    <property type="evidence" value="ECO:0007669"/>
    <property type="project" value="UniProtKB-UniRule"/>
</dbReference>
<dbReference type="Pfam" id="PF00644">
    <property type="entry name" value="PARP"/>
    <property type="match status" value="3"/>
</dbReference>
<feature type="domain" description="PARP catalytic" evidence="11">
    <location>
        <begin position="2107"/>
        <end position="2324"/>
    </location>
</feature>
<dbReference type="PANTHER" id="PTHR14453:SF67">
    <property type="entry name" value="POLY [ADP-RIBOSE] POLYMERASE"/>
    <property type="match status" value="1"/>
</dbReference>
<feature type="compositionally biased region" description="Polar residues" evidence="9">
    <location>
        <begin position="219"/>
        <end position="229"/>
    </location>
</feature>
<dbReference type="InterPro" id="IPR012677">
    <property type="entry name" value="Nucleotide-bd_a/b_plait_sf"/>
</dbReference>
<sequence>MDTLDDPERCVVVHGLPADVPAGTLKDKLNIHFQSRRKSGGGDVRKVELTDGGQVAYVWFEARETAQNVLQRQEQVFEITVNGEKREVPLRVEARPATDITPDQPESADKDVTEKSTDIDDSADKKPTETSEETKEEGETTEGPDSERTDSLDDFVVLEREGIEDFDAQTESQPDDGATAGSPEKYVPSETERKLLLQDAQREFGLDKPSIVPSVNLYEGNTPNSSVKSKTGREEEKPLNNAVMTGSYISPSIVHIQEGALLKVHRNVMTPDGASPEEEPEEESATGQDEREDDVTQETDSIDPEEITDTGTDGENCTIVVKGMKETTDDDTLRDFFESKRISDGGEVKSLDRKDGVLTVTFTDATAIIAVLKNVPLQLEGAELMVSVPAAERPREPAPIDQRRVFLTGLPKDTDAETVTMYMEARARSEVQAVEFGKEPGTVLVSFEEVMQDMETVIRKCQGKPLRGATLSAVPVFMTDWIVVTNLPEQATTHKDTVSLYFESKRRSGGGDVSDVKLIPEEKMAYVQFEDYQSVSNVIKREHKLQQTAVQVQPFYPCLGMKTATVKPEPIKLPPPIVAQVEPIVMEYMTSDVDSMLFVKSSLRSVSASLVWPHEDDRRLAAIVPSFAENKAARAIDEHDWSREALNTFNKILLSFSSESIQVPATVWDTVSTRLAQICNRSDPDKKVVMKVSSADQAVTLTGPKVHVSEVETAIRDSISKQEEEYAKETAVVLGPPIEMKPLELQHLLETGYIEAVAKKHRVEVDTAGRLVFKGVSGAINAATVEVYEKLRKISTNQMPVSAAEGFLRFVARDPWKSYIKQCMKEQRIQAHWAVEGGMLTVVAESEDEYLKAVDRFRSTVTETEMPVHGPALKVLDSDKWTTFLSTIQDSFSGLVQITVNSDKDGKLVLVTGPSENVNMVKEQIDQFLKNNTVLERFVEMPVGVAEFLQKMKKEAIGKLQGRLQKGDGYITATTDGEVAGFTLVGTEDGIQETAKHLQRLQGSVTHQQLSIQNPGMKKYFSPGQPGEEKLKSIGDVFNCIINTHQEKKPDDMHCKPFNHVLLPRSRKLVVFKDDLTKHHVDATTNAANKNLKNGGGLAEAIIKAGGKEIQDHCDQIMKDEPAGLMVGAVRVTGPGKLPCKAVIHAVGPNFHEIKDDKRSRDELFKTVTNVLEMASRYGFSSVAIPAISSGIFGGPLDLCTKTVVRATGLYFKKNKESKVNEVHFVGIDLDIAQSFNKALLETFNEYGGWNPDSESQENSLESVVLPPAEARGPPPCPPEYSEHLVTPSSYSMFTNQGLKITLIRGSISDQQADVIVNTIGPDLNLRTGAVSKALLDKGGPTLQVECDKIKRDLGRLPAHGEVVYTSGGNLGCNLVYHAVCSFWNSQDTAKSEDVLRKIVTACLKSADKDSKRTIAFPAVGTGGLGYPKDVVARLMFEETLSHSNKNPAGDLEEAKFVIFDQPSFEAFLSELGKRTEIGAGAASLMEPTSSVAAVDREEPVAVQMTPDGTFKTKVTMRDVVVEVEQGDITREKVDAIVNPTRGDMDLSLGKVSQVLKKKGGPVVQTECEKYDKNKLKRDGVGITAAGGLASRYILHLVAPGFETERWKKAVMNCLAYAECHQLKSLAFPALGTGQMAKDPTESATMIIEAIADFAQKKNPKHLKHVRIVIFEAGMMKPFHDKLGKCLKTSSSLSLKSFVSGVKKLVKKIRPEPAKLPPPKPQKPVVLLDIYAGSKEDVESAVNKIRETANRESKSHDIADKLIARLTDNDVATILQKALERDVYMEICNGGKKILLQGLAEDILVLQSEIHQILARVMNEGKQQEHAQLIAGVIKWVYVDQGTEVEFDRLTNLKIENALNEGHSRVRVDVDDVGECLAHIDKNILVTVQEGHRYKLKRKTAGEPEFPSTWTAVKSDFDMVSVEANSPEYDGIVKAFGQSAGGNAIEIQSVKRVQNRLCHTQYMATKKEKETSGRISNRNLERRLYHGTSAETCDKVARHGFNRSFCRTENLFGSGVYFASSAFYALQDSYSRPDDQGYKHVFVAKVLTGDYCKGAPDLVTSPSKTEDGSLLYDSVVDDEENPNIFVVFHDTVAYPEYLITFKGEPEFPSTWTAVKSDFDMVSVDANSPEYDGIVKAFRQSAGGNAIEIQSVKRVQNRLCHTQYMATKKEKETSGRISNRNLERRLYHGTSAETCDKVARHGFNRSFCRTENLFGSGVYFASSAFYALQDSYSRPDDQGYKHVFVAKVLTGDYCKGAPDLVTSPSKTQDGSLLYDSVVDDEENPNIFVVFHDTVAYPEYLITFKEKSDTPDEWTRMRYDTALAIEPVDRTTAEYQRVSRMFTDTITGNKTILKIERIQSRFLWTQYQQRRQVLSAIFPPDMPFERQLFHGVSGNMCEDISIQGFNSHNAGNYNHDYGVGVYFTVNSADSADHRHAPADSATGQRHMYLARVLTGGSCQGAPGLTHPRPWDLPDGTGDVDDACLSAVDDTDNPKTFVIFDVVAEVQAYPEYLITFK</sequence>
<dbReference type="Pfam" id="PF01661">
    <property type="entry name" value="Macro"/>
    <property type="match status" value="3"/>
</dbReference>
<dbReference type="SUPFAM" id="SSF54928">
    <property type="entry name" value="RNA-binding domain, RBD"/>
    <property type="match status" value="1"/>
</dbReference>
<dbReference type="InterPro" id="IPR037197">
    <property type="entry name" value="WWE_dom_sf"/>
</dbReference>
<dbReference type="FunFam" id="3.90.228.10:FF:000008">
    <property type="entry name" value="Poly [ADP-ribose] polymerase"/>
    <property type="match status" value="2"/>
</dbReference>
<feature type="domain" description="RRM" evidence="10">
    <location>
        <begin position="480"/>
        <end position="557"/>
    </location>
</feature>
<name>C3Y406_BRAFL</name>
<reference evidence="13" key="1">
    <citation type="journal article" date="2008" name="Nature">
        <title>The amphioxus genome and the evolution of the chordate karyotype.</title>
        <authorList>
            <consortium name="US DOE Joint Genome Institute (JGI-PGF)"/>
            <person name="Putnam N.H."/>
            <person name="Butts T."/>
            <person name="Ferrier D.E.K."/>
            <person name="Furlong R.F."/>
            <person name="Hellsten U."/>
            <person name="Kawashima T."/>
            <person name="Robinson-Rechavi M."/>
            <person name="Shoguchi E."/>
            <person name="Terry A."/>
            <person name="Yu J.-K."/>
            <person name="Benito-Gutierrez E.L."/>
            <person name="Dubchak I."/>
            <person name="Garcia-Fernandez J."/>
            <person name="Gibson-Brown J.J."/>
            <person name="Grigoriev I.V."/>
            <person name="Horton A.C."/>
            <person name="de Jong P.J."/>
            <person name="Jurka J."/>
            <person name="Kapitonov V.V."/>
            <person name="Kohara Y."/>
            <person name="Kuroki Y."/>
            <person name="Lindquist E."/>
            <person name="Lucas S."/>
            <person name="Osoegawa K."/>
            <person name="Pennacchio L.A."/>
            <person name="Salamov A.A."/>
            <person name="Satou Y."/>
            <person name="Sauka-Spengler T."/>
            <person name="Schmutz J."/>
            <person name="Shin-I T."/>
            <person name="Toyoda A."/>
            <person name="Bronner-Fraser M."/>
            <person name="Fujiyama A."/>
            <person name="Holland L.Z."/>
            <person name="Holland P.W.H."/>
            <person name="Satoh N."/>
            <person name="Rokhsar D.S."/>
        </authorList>
    </citation>
    <scope>NUCLEOTIDE SEQUENCE [LARGE SCALE GENOMIC DNA]</scope>
    <source>
        <strain evidence="13">S238N-H82</strain>
        <tissue evidence="13">Testes</tissue>
    </source>
</reference>
<protein>
    <recommendedName>
        <fullName evidence="8">Poly [ADP-ribose] polymerase</fullName>
        <shortName evidence="8">PARP</shortName>
        <ecNumber evidence="8">2.4.2.-</ecNumber>
    </recommendedName>
</protein>
<keyword evidence="3 8" id="KW-0808">Transferase</keyword>
<feature type="compositionally biased region" description="Basic and acidic residues" evidence="9">
    <location>
        <begin position="107"/>
        <end position="133"/>
    </location>
</feature>
<evidence type="ECO:0000256" key="6">
    <source>
        <dbReference type="ARBA" id="ARBA00024347"/>
    </source>
</evidence>
<feature type="domain" description="Macro" evidence="12">
    <location>
        <begin position="1509"/>
        <end position="1687"/>
    </location>
</feature>
<feature type="domain" description="RRM" evidence="10">
    <location>
        <begin position="317"/>
        <end position="393"/>
    </location>
</feature>
<dbReference type="InterPro" id="IPR043472">
    <property type="entry name" value="Macro_dom-like"/>
</dbReference>
<proteinExistence type="inferred from homology"/>
<dbReference type="GO" id="GO:0005634">
    <property type="term" value="C:nucleus"/>
    <property type="evidence" value="ECO:0007669"/>
    <property type="project" value="UniProtKB-SubCell"/>
</dbReference>
<dbReference type="CDD" id="cd01439">
    <property type="entry name" value="TCCD_inducible_PARP_like"/>
    <property type="match status" value="2"/>
</dbReference>
<feature type="domain" description="PARP catalytic" evidence="11">
    <location>
        <begin position="1906"/>
        <end position="2116"/>
    </location>
</feature>
<dbReference type="InterPro" id="IPR000504">
    <property type="entry name" value="RRM_dom"/>
</dbReference>
<evidence type="ECO:0000256" key="9">
    <source>
        <dbReference type="SAM" id="MobiDB-lite"/>
    </source>
</evidence>
<keyword evidence="2 8" id="KW-0328">Glycosyltransferase</keyword>
<organism>
    <name type="scientific">Branchiostoma floridae</name>
    <name type="common">Florida lancelet</name>
    <name type="synonym">Amphioxus</name>
    <dbReference type="NCBI Taxonomy" id="7739"/>
    <lineage>
        <taxon>Eukaryota</taxon>
        <taxon>Metazoa</taxon>
        <taxon>Chordata</taxon>
        <taxon>Cephalochordata</taxon>
        <taxon>Leptocardii</taxon>
        <taxon>Amphioxiformes</taxon>
        <taxon>Branchiostomatidae</taxon>
        <taxon>Branchiostoma</taxon>
    </lineage>
</organism>
<dbReference type="Pfam" id="PF23084">
    <property type="entry name" value="KH_PARP14_1"/>
    <property type="match status" value="1"/>
</dbReference>
<accession>C3Y406</accession>
<dbReference type="PANTHER" id="PTHR14453">
    <property type="entry name" value="PARP/ZINC FINGER CCCH TYPE DOMAIN CONTAINING PROTEIN"/>
    <property type="match status" value="1"/>
</dbReference>
<dbReference type="CDD" id="cd12546">
    <property type="entry name" value="RRM_RBM43"/>
    <property type="match status" value="1"/>
</dbReference>
<keyword evidence="5" id="KW-0539">Nucleus</keyword>
<dbReference type="CDD" id="cd02903">
    <property type="entry name" value="Macro_BAL-like"/>
    <property type="match status" value="1"/>
</dbReference>
<dbReference type="SMART" id="SM00360">
    <property type="entry name" value="RRM"/>
    <property type="match status" value="3"/>
</dbReference>
<dbReference type="InterPro" id="IPR057044">
    <property type="entry name" value="PARP14_KH_1"/>
</dbReference>
<dbReference type="InterPro" id="IPR002589">
    <property type="entry name" value="Macro_dom"/>
</dbReference>
<dbReference type="InParanoid" id="C3Y406"/>
<dbReference type="Gene3D" id="3.30.720.50">
    <property type="match status" value="1"/>
</dbReference>
<dbReference type="EMBL" id="GG666484">
    <property type="protein sequence ID" value="EEN65032.1"/>
    <property type="molecule type" value="Genomic_DNA"/>
</dbReference>
<comment type="similarity">
    <text evidence="6">Belongs to the ARTD/PARP family.</text>
</comment>
<evidence type="ECO:0000256" key="4">
    <source>
        <dbReference type="ARBA" id="ARBA00023027"/>
    </source>
</evidence>
<evidence type="ECO:0000256" key="3">
    <source>
        <dbReference type="ARBA" id="ARBA00022679"/>
    </source>
</evidence>
<feature type="domain" description="Macro" evidence="12">
    <location>
        <begin position="1288"/>
        <end position="1476"/>
    </location>
</feature>
<feature type="compositionally biased region" description="Basic and acidic residues" evidence="9">
    <location>
        <begin position="190"/>
        <end position="206"/>
    </location>
</feature>
<evidence type="ECO:0000313" key="13">
    <source>
        <dbReference type="EMBL" id="EEN65032.1"/>
    </source>
</evidence>
<keyword evidence="4 8" id="KW-0520">NAD</keyword>
<dbReference type="InterPro" id="IPR035979">
    <property type="entry name" value="RBD_domain_sf"/>
</dbReference>
<dbReference type="InterPro" id="IPR052056">
    <property type="entry name" value="Mono-ARTD/PARP"/>
</dbReference>
<feature type="compositionally biased region" description="Acidic residues" evidence="9">
    <location>
        <begin position="134"/>
        <end position="144"/>
    </location>
</feature>
<evidence type="ECO:0000259" key="10">
    <source>
        <dbReference type="PROSITE" id="PS50102"/>
    </source>
</evidence>
<feature type="domain" description="PARP catalytic" evidence="11">
    <location>
        <begin position="2321"/>
        <end position="2514"/>
    </location>
</feature>
<dbReference type="GO" id="GO:0003723">
    <property type="term" value="F:RNA binding"/>
    <property type="evidence" value="ECO:0007669"/>
    <property type="project" value="UniProtKB-UniRule"/>
</dbReference>
<feature type="region of interest" description="Disordered" evidence="9">
    <location>
        <begin position="90"/>
        <end position="151"/>
    </location>
</feature>
<feature type="compositionally biased region" description="Acidic residues" evidence="9">
    <location>
        <begin position="275"/>
        <end position="308"/>
    </location>
</feature>
<feature type="domain" description="Macro" evidence="12">
    <location>
        <begin position="1056"/>
        <end position="1244"/>
    </location>
</feature>
<feature type="region of interest" description="Disordered" evidence="9">
    <location>
        <begin position="164"/>
        <end position="242"/>
    </location>
</feature>
<comment type="subcellular location">
    <subcellularLocation>
        <location evidence="1">Nucleus</location>
    </subcellularLocation>
</comment>
<dbReference type="SUPFAM" id="SSF56399">
    <property type="entry name" value="ADP-ribosylation"/>
    <property type="match status" value="3"/>
</dbReference>
<dbReference type="InterPro" id="IPR012317">
    <property type="entry name" value="Poly(ADP-ribose)pol_cat_dom"/>
</dbReference>
<evidence type="ECO:0000256" key="5">
    <source>
        <dbReference type="ARBA" id="ARBA00023242"/>
    </source>
</evidence>
<dbReference type="PROSITE" id="PS50102">
    <property type="entry name" value="RRM"/>
    <property type="match status" value="2"/>
</dbReference>
<dbReference type="Gene3D" id="3.40.220.10">
    <property type="entry name" value="Leucine Aminopeptidase, subunit E, domain 1"/>
    <property type="match status" value="3"/>
</dbReference>
<evidence type="ECO:0000259" key="12">
    <source>
        <dbReference type="PROSITE" id="PS51154"/>
    </source>
</evidence>
<dbReference type="eggNOG" id="KOG2633">
    <property type="taxonomic scope" value="Eukaryota"/>
</dbReference>
<dbReference type="Gene3D" id="3.90.228.10">
    <property type="match status" value="3"/>
</dbReference>
<dbReference type="InterPro" id="IPR057051">
    <property type="entry name" value="PARP14_RPM_1"/>
</dbReference>
<dbReference type="Pfam" id="PF23085">
    <property type="entry name" value="RRM_PARP14_3"/>
    <property type="match status" value="1"/>
</dbReference>
<dbReference type="SMART" id="SM00506">
    <property type="entry name" value="A1pp"/>
    <property type="match status" value="3"/>
</dbReference>
<evidence type="ECO:0000256" key="2">
    <source>
        <dbReference type="ARBA" id="ARBA00022676"/>
    </source>
</evidence>
<gene>
    <name evidence="13" type="ORF">BRAFLDRAFT_84838</name>
</gene>
<dbReference type="Gene3D" id="3.30.70.330">
    <property type="match status" value="3"/>
</dbReference>
<evidence type="ECO:0000256" key="8">
    <source>
        <dbReference type="RuleBase" id="RU362114"/>
    </source>
</evidence>
<evidence type="ECO:0000256" key="7">
    <source>
        <dbReference type="PROSITE-ProRule" id="PRU00176"/>
    </source>
</evidence>
<dbReference type="SUPFAM" id="SSF52949">
    <property type="entry name" value="Macro domain-like"/>
    <property type="match status" value="3"/>
</dbReference>
<dbReference type="PROSITE" id="PS51059">
    <property type="entry name" value="PARP_CATALYTIC"/>
    <property type="match status" value="3"/>
</dbReference>
<keyword evidence="7" id="KW-0694">RNA-binding</keyword>